<evidence type="ECO:0000313" key="3">
    <source>
        <dbReference type="EMBL" id="PWR21782.1"/>
    </source>
</evidence>
<protein>
    <submittedName>
        <fullName evidence="3">Type II toxin-antitoxin system mRNA interferase toxin, RelE/StbE family</fullName>
    </submittedName>
</protein>
<dbReference type="EMBL" id="QGLF01000002">
    <property type="protein sequence ID" value="PWR21782.1"/>
    <property type="molecule type" value="Genomic_DNA"/>
</dbReference>
<dbReference type="RefSeq" id="WP_109920427.1">
    <property type="nucleotide sequence ID" value="NZ_QGLF01000002.1"/>
</dbReference>
<comment type="similarity">
    <text evidence="1">Belongs to the RelE toxin family.</text>
</comment>
<accession>A0A317E5C3</accession>
<dbReference type="Pfam" id="PF05016">
    <property type="entry name" value="ParE_toxin"/>
    <property type="match status" value="1"/>
</dbReference>
<keyword evidence="4" id="KW-1185">Reference proteome</keyword>
<dbReference type="OrthoDB" id="595470at2"/>
<dbReference type="PANTHER" id="PTHR33755:SF6">
    <property type="entry name" value="PLASMID STABILIZATION SYSTEM PROTEIN"/>
    <property type="match status" value="1"/>
</dbReference>
<keyword evidence="2" id="KW-1277">Toxin-antitoxin system</keyword>
<comment type="caution">
    <text evidence="3">The sequence shown here is derived from an EMBL/GenBank/DDBJ whole genome shotgun (WGS) entry which is preliminary data.</text>
</comment>
<dbReference type="Gene3D" id="3.30.2310.20">
    <property type="entry name" value="RelE-like"/>
    <property type="match status" value="1"/>
</dbReference>
<dbReference type="InterPro" id="IPR035093">
    <property type="entry name" value="RelE/ParE_toxin_dom_sf"/>
</dbReference>
<reference evidence="4" key="1">
    <citation type="submission" date="2018-05" db="EMBL/GenBank/DDBJ databases">
        <title>Zavarzinia sp. HR-AS.</title>
        <authorList>
            <person name="Lee Y."/>
            <person name="Jeon C.O."/>
        </authorList>
    </citation>
    <scope>NUCLEOTIDE SEQUENCE [LARGE SCALE GENOMIC DNA]</scope>
    <source>
        <strain evidence="4">DSM 1231</strain>
    </source>
</reference>
<sequence length="90" mass="10465">MKLRWSRQARTDRQDIRAFIARDNPMAALALDRQLADRASQLVFNPHQGRKGRLPGTRELVAHHNYVLVYAVTDDAVQILRVLHVARRWP</sequence>
<dbReference type="AlphaFoldDB" id="A0A317E5C3"/>
<proteinExistence type="inferred from homology"/>
<evidence type="ECO:0000256" key="2">
    <source>
        <dbReference type="ARBA" id="ARBA00022649"/>
    </source>
</evidence>
<evidence type="ECO:0000313" key="4">
    <source>
        <dbReference type="Proteomes" id="UP000246077"/>
    </source>
</evidence>
<organism evidence="3 4">
    <name type="scientific">Zavarzinia compransoris</name>
    <dbReference type="NCBI Taxonomy" id="1264899"/>
    <lineage>
        <taxon>Bacteria</taxon>
        <taxon>Pseudomonadati</taxon>
        <taxon>Pseudomonadota</taxon>
        <taxon>Alphaproteobacteria</taxon>
        <taxon>Rhodospirillales</taxon>
        <taxon>Zavarziniaceae</taxon>
        <taxon>Zavarzinia</taxon>
    </lineage>
</organism>
<dbReference type="InterPro" id="IPR007712">
    <property type="entry name" value="RelE/ParE_toxin"/>
</dbReference>
<dbReference type="InterPro" id="IPR051803">
    <property type="entry name" value="TA_system_RelE-like_toxin"/>
</dbReference>
<name>A0A317E5C3_9PROT</name>
<dbReference type="NCBIfam" id="TIGR02385">
    <property type="entry name" value="RelE_StbE"/>
    <property type="match status" value="1"/>
</dbReference>
<gene>
    <name evidence="3" type="ORF">DKG75_07270</name>
</gene>
<dbReference type="PANTHER" id="PTHR33755">
    <property type="entry name" value="TOXIN PARE1-RELATED"/>
    <property type="match status" value="1"/>
</dbReference>
<dbReference type="Proteomes" id="UP000246077">
    <property type="component" value="Unassembled WGS sequence"/>
</dbReference>
<evidence type="ECO:0000256" key="1">
    <source>
        <dbReference type="ARBA" id="ARBA00006226"/>
    </source>
</evidence>